<evidence type="ECO:0000313" key="4">
    <source>
        <dbReference type="Proteomes" id="UP000681340"/>
    </source>
</evidence>
<keyword evidence="2" id="KW-0812">Transmembrane</keyword>
<protein>
    <submittedName>
        <fullName evidence="3">Uncharacterized protein</fullName>
    </submittedName>
</protein>
<evidence type="ECO:0000256" key="2">
    <source>
        <dbReference type="SAM" id="Phobius"/>
    </source>
</evidence>
<feature type="region of interest" description="Disordered" evidence="1">
    <location>
        <begin position="36"/>
        <end position="60"/>
    </location>
</feature>
<evidence type="ECO:0000313" key="3">
    <source>
        <dbReference type="EMBL" id="GIM66897.1"/>
    </source>
</evidence>
<keyword evidence="2" id="KW-1133">Transmembrane helix</keyword>
<comment type="caution">
    <text evidence="3">The sequence shown here is derived from an EMBL/GenBank/DDBJ whole genome shotgun (WGS) entry which is preliminary data.</text>
</comment>
<organism evidence="3 4">
    <name type="scientific">Actinoplanes auranticolor</name>
    <dbReference type="NCBI Taxonomy" id="47988"/>
    <lineage>
        <taxon>Bacteria</taxon>
        <taxon>Bacillati</taxon>
        <taxon>Actinomycetota</taxon>
        <taxon>Actinomycetes</taxon>
        <taxon>Micromonosporales</taxon>
        <taxon>Micromonosporaceae</taxon>
        <taxon>Actinoplanes</taxon>
    </lineage>
</organism>
<dbReference type="AlphaFoldDB" id="A0A919S8V7"/>
<reference evidence="3" key="1">
    <citation type="submission" date="2021-03" db="EMBL/GenBank/DDBJ databases">
        <title>Whole genome shotgun sequence of Actinoplanes auranticolor NBRC 12245.</title>
        <authorList>
            <person name="Komaki H."/>
            <person name="Tamura T."/>
        </authorList>
    </citation>
    <scope>NUCLEOTIDE SEQUENCE</scope>
    <source>
        <strain evidence="3">NBRC 12245</strain>
    </source>
</reference>
<proteinExistence type="predicted"/>
<keyword evidence="2" id="KW-0472">Membrane</keyword>
<name>A0A919S8V7_9ACTN</name>
<sequence>MLLHQSSRSGTAPGVESLRLNLLLIYNAVTRLSRATAAEQAPRQRPAPVRGHHPKGDGAVVPVDVPLYDRSSYQISNLRGGGGMTEDEDRGAGREMVLVGGLLVVFVVAIGALIYLAVS</sequence>
<keyword evidence="4" id="KW-1185">Reference proteome</keyword>
<feature type="compositionally biased region" description="Low complexity" evidence="1">
    <location>
        <begin position="36"/>
        <end position="48"/>
    </location>
</feature>
<dbReference type="EMBL" id="BOQL01000021">
    <property type="protein sequence ID" value="GIM66897.1"/>
    <property type="molecule type" value="Genomic_DNA"/>
</dbReference>
<dbReference type="Proteomes" id="UP000681340">
    <property type="component" value="Unassembled WGS sequence"/>
</dbReference>
<gene>
    <name evidence="3" type="ORF">Aau02nite_25010</name>
</gene>
<feature type="transmembrane region" description="Helical" evidence="2">
    <location>
        <begin position="97"/>
        <end position="118"/>
    </location>
</feature>
<evidence type="ECO:0000256" key="1">
    <source>
        <dbReference type="SAM" id="MobiDB-lite"/>
    </source>
</evidence>
<accession>A0A919S8V7</accession>